<accession>A0A1Y3U454</accession>
<evidence type="ECO:0000313" key="3">
    <source>
        <dbReference type="Proteomes" id="UP000195455"/>
    </source>
</evidence>
<feature type="transmembrane region" description="Helical" evidence="1">
    <location>
        <begin position="194"/>
        <end position="215"/>
    </location>
</feature>
<name>A0A1Y3U454_9FIRM</name>
<gene>
    <name evidence="2" type="ORF">B5G26_06775</name>
</gene>
<dbReference type="Proteomes" id="UP000195455">
    <property type="component" value="Unassembled WGS sequence"/>
</dbReference>
<proteinExistence type="predicted"/>
<keyword evidence="1" id="KW-1133">Transmembrane helix</keyword>
<dbReference type="PANTHER" id="PTHR36111">
    <property type="entry name" value="INNER MEMBRANE PROTEIN-RELATED"/>
    <property type="match status" value="1"/>
</dbReference>
<feature type="transmembrane region" description="Helical" evidence="1">
    <location>
        <begin position="35"/>
        <end position="52"/>
    </location>
</feature>
<sequence>MIGLGTLINVGGILLGGLLGALFGKAINVRIQETLMKATGLCVIFLGIGGAIEKMMTVTETGLTSGGTMMIIGSFAIGSLIGEIWNIEKHLEHFGEWLKEKTKNDRDTKFVDGFVNTSLTVCIGAMAVVGAIQDGIAGDYSILAAKAVLDMIIVIIMTTSMGKGCIFSVIPVALFQGCITILSRFIEPWMTEQALANLSLTGSMLIFCVGVNLIWEKKFKVANMLPTIVIAVIWALLPFGA</sequence>
<feature type="transmembrane region" description="Helical" evidence="1">
    <location>
        <begin position="110"/>
        <end position="132"/>
    </location>
</feature>
<comment type="caution">
    <text evidence="2">The sequence shown here is derived from an EMBL/GenBank/DDBJ whole genome shotgun (WGS) entry which is preliminary data.</text>
</comment>
<evidence type="ECO:0008006" key="4">
    <source>
        <dbReference type="Google" id="ProtNLM"/>
    </source>
</evidence>
<dbReference type="AlphaFoldDB" id="A0A1Y3U454"/>
<evidence type="ECO:0000313" key="2">
    <source>
        <dbReference type="EMBL" id="OUN43541.1"/>
    </source>
</evidence>
<dbReference type="PANTHER" id="PTHR36111:SF2">
    <property type="entry name" value="INNER MEMBRANE PROTEIN"/>
    <property type="match status" value="1"/>
</dbReference>
<keyword evidence="1" id="KW-0472">Membrane</keyword>
<reference evidence="3" key="1">
    <citation type="submission" date="2017-04" db="EMBL/GenBank/DDBJ databases">
        <title>Function of individual gut microbiota members based on whole genome sequencing of pure cultures obtained from chicken caecum.</title>
        <authorList>
            <person name="Medvecky M."/>
            <person name="Cejkova D."/>
            <person name="Polansky O."/>
            <person name="Karasova D."/>
            <person name="Kubasova T."/>
            <person name="Cizek A."/>
            <person name="Rychlik I."/>
        </authorList>
    </citation>
    <scope>NUCLEOTIDE SEQUENCE [LARGE SCALE GENOMIC DNA]</scope>
    <source>
        <strain evidence="3">An75</strain>
    </source>
</reference>
<dbReference type="InterPro" id="IPR007563">
    <property type="entry name" value="DUF554"/>
</dbReference>
<protein>
    <recommendedName>
        <fullName evidence="4">DUF554 domain-containing protein</fullName>
    </recommendedName>
</protein>
<evidence type="ECO:0000256" key="1">
    <source>
        <dbReference type="SAM" id="Phobius"/>
    </source>
</evidence>
<organism evidence="2 3">
    <name type="scientific">Anaerotignum lactatifermentans</name>
    <dbReference type="NCBI Taxonomy" id="160404"/>
    <lineage>
        <taxon>Bacteria</taxon>
        <taxon>Bacillati</taxon>
        <taxon>Bacillota</taxon>
        <taxon>Clostridia</taxon>
        <taxon>Lachnospirales</taxon>
        <taxon>Anaerotignaceae</taxon>
        <taxon>Anaerotignum</taxon>
    </lineage>
</organism>
<feature type="transmembrane region" description="Helical" evidence="1">
    <location>
        <begin position="6"/>
        <end position="23"/>
    </location>
</feature>
<keyword evidence="1" id="KW-0812">Transmembrane</keyword>
<feature type="transmembrane region" description="Helical" evidence="1">
    <location>
        <begin position="222"/>
        <end position="240"/>
    </location>
</feature>
<dbReference type="RefSeq" id="WP_087989161.1">
    <property type="nucleotide sequence ID" value="NZ_CASEVS010000026.1"/>
</dbReference>
<feature type="transmembrane region" description="Helical" evidence="1">
    <location>
        <begin position="64"/>
        <end position="85"/>
    </location>
</feature>
<dbReference type="EMBL" id="NFHM01000008">
    <property type="protein sequence ID" value="OUN43541.1"/>
    <property type="molecule type" value="Genomic_DNA"/>
</dbReference>
<dbReference type="Pfam" id="PF04474">
    <property type="entry name" value="DUF554"/>
    <property type="match status" value="1"/>
</dbReference>